<reference evidence="1" key="1">
    <citation type="journal article" date="2006" name="Nature">
        <title>Deciphering the evolution and metabolism of an anammox bacterium from a community genome.</title>
        <authorList>
            <person name="Strous M."/>
            <person name="Pelletier E."/>
            <person name="Mangenot S."/>
            <person name="Rattei T."/>
            <person name="Lehner A."/>
            <person name="Taylor M.W."/>
            <person name="Horn M."/>
            <person name="Daims H."/>
            <person name="Bartol-Mavel D."/>
            <person name="Wincker P."/>
            <person name="Barbe V."/>
            <person name="Fonknechten N."/>
            <person name="Vallenet D."/>
            <person name="Segurens B."/>
            <person name="Schenowitz-Truong C."/>
            <person name="Medigue C."/>
            <person name="Collingro A."/>
            <person name="Snel B."/>
            <person name="Dutilh B.E."/>
            <person name="OpDenCamp H.J.M."/>
            <person name="vanDerDrift C."/>
            <person name="Cirpus I."/>
            <person name="vanDePas-Schoonen K.T."/>
            <person name="Harhangi H.R."/>
            <person name="vanNiftrik L."/>
            <person name="Schmid M."/>
            <person name="Keltjens J."/>
            <person name="vanDeVossenberg J."/>
            <person name="Kartal B."/>
            <person name="Meier H."/>
            <person name="Frishman D."/>
            <person name="Huynen M.A."/>
            <person name="Mewes H."/>
            <person name="Weissenbach J."/>
            <person name="Jetten M.S.M."/>
            <person name="Wagner M."/>
            <person name="LePaslier D."/>
        </authorList>
    </citation>
    <scope>NUCLEOTIDE SEQUENCE</scope>
</reference>
<organism evidence="1">
    <name type="scientific">Kuenenia stuttgartiensis</name>
    <dbReference type="NCBI Taxonomy" id="174633"/>
    <lineage>
        <taxon>Bacteria</taxon>
        <taxon>Pseudomonadati</taxon>
        <taxon>Planctomycetota</taxon>
        <taxon>Candidatus Brocadiia</taxon>
        <taxon>Candidatus Brocadiales</taxon>
        <taxon>Candidatus Brocadiaceae</taxon>
        <taxon>Candidatus Kuenenia</taxon>
    </lineage>
</organism>
<reference evidence="1" key="2">
    <citation type="submission" date="2006-01" db="EMBL/GenBank/DDBJ databases">
        <authorList>
            <person name="Genoscope"/>
        </authorList>
    </citation>
    <scope>NUCLEOTIDE SEQUENCE</scope>
</reference>
<protein>
    <submittedName>
        <fullName evidence="1">Uncharacterized protein</fullName>
    </submittedName>
</protein>
<sequence length="70" mass="7960">MLLSHHLSSGSFAHFSNSWKHVNVDFTLPCGEVHRLNFLLKQILLFPPPCGSMELAHGMIFQKIKMVHGF</sequence>
<name>Q1PW32_KUEST</name>
<dbReference type="AlphaFoldDB" id="Q1PW32"/>
<accession>Q1PW32</accession>
<evidence type="ECO:0000313" key="1">
    <source>
        <dbReference type="EMBL" id="CAJ71437.1"/>
    </source>
</evidence>
<proteinExistence type="predicted"/>
<gene>
    <name evidence="1" type="ORF">kustc0692</name>
</gene>
<dbReference type="EMBL" id="CT573073">
    <property type="protein sequence ID" value="CAJ71437.1"/>
    <property type="molecule type" value="Genomic_DNA"/>
</dbReference>